<dbReference type="Gene3D" id="1.10.10.60">
    <property type="entry name" value="Homeodomain-like"/>
    <property type="match status" value="1"/>
</dbReference>
<dbReference type="InterPro" id="IPR009057">
    <property type="entry name" value="Homeodomain-like_sf"/>
</dbReference>
<keyword evidence="2 4" id="KW-0238">DNA-binding</keyword>
<dbReference type="OrthoDB" id="956698at2"/>
<dbReference type="GO" id="GO:0003700">
    <property type="term" value="F:DNA-binding transcription factor activity"/>
    <property type="evidence" value="ECO:0007669"/>
    <property type="project" value="TreeGrafter"/>
</dbReference>
<feature type="DNA-binding region" description="H-T-H motif" evidence="4">
    <location>
        <begin position="45"/>
        <end position="64"/>
    </location>
</feature>
<evidence type="ECO:0000256" key="1">
    <source>
        <dbReference type="ARBA" id="ARBA00023015"/>
    </source>
</evidence>
<evidence type="ECO:0000313" key="7">
    <source>
        <dbReference type="EMBL" id="TQM61300.1"/>
    </source>
</evidence>
<evidence type="ECO:0000259" key="6">
    <source>
        <dbReference type="PROSITE" id="PS50977"/>
    </source>
</evidence>
<dbReference type="PROSITE" id="PS50977">
    <property type="entry name" value="HTH_TETR_2"/>
    <property type="match status" value="1"/>
</dbReference>
<dbReference type="GO" id="GO:0000976">
    <property type="term" value="F:transcription cis-regulatory region binding"/>
    <property type="evidence" value="ECO:0007669"/>
    <property type="project" value="TreeGrafter"/>
</dbReference>
<dbReference type="Gene3D" id="1.10.357.10">
    <property type="entry name" value="Tetracycline Repressor, domain 2"/>
    <property type="match status" value="1"/>
</dbReference>
<name>A0A543HSK1_9MICO</name>
<dbReference type="InterPro" id="IPR041347">
    <property type="entry name" value="MftR_C"/>
</dbReference>
<dbReference type="PANTHER" id="PTHR30055">
    <property type="entry name" value="HTH-TYPE TRANSCRIPTIONAL REGULATOR RUTR"/>
    <property type="match status" value="1"/>
</dbReference>
<dbReference type="Pfam" id="PF00440">
    <property type="entry name" value="TetR_N"/>
    <property type="match status" value="1"/>
</dbReference>
<dbReference type="PRINTS" id="PR00455">
    <property type="entry name" value="HTHTETR"/>
</dbReference>
<dbReference type="SUPFAM" id="SSF46689">
    <property type="entry name" value="Homeodomain-like"/>
    <property type="match status" value="1"/>
</dbReference>
<evidence type="ECO:0000313" key="8">
    <source>
        <dbReference type="Proteomes" id="UP000318331"/>
    </source>
</evidence>
<feature type="domain" description="HTH tetR-type" evidence="6">
    <location>
        <begin position="22"/>
        <end position="82"/>
    </location>
</feature>
<dbReference type="PANTHER" id="PTHR30055:SF238">
    <property type="entry name" value="MYCOFACTOCIN BIOSYNTHESIS TRANSCRIPTIONAL REGULATOR MFTR-RELATED"/>
    <property type="match status" value="1"/>
</dbReference>
<dbReference type="Pfam" id="PF17754">
    <property type="entry name" value="TetR_C_14"/>
    <property type="match status" value="1"/>
</dbReference>
<evidence type="ECO:0000256" key="5">
    <source>
        <dbReference type="SAM" id="MobiDB-lite"/>
    </source>
</evidence>
<comment type="caution">
    <text evidence="7">The sequence shown here is derived from an EMBL/GenBank/DDBJ whole genome shotgun (WGS) entry which is preliminary data.</text>
</comment>
<dbReference type="RefSeq" id="WP_141918434.1">
    <property type="nucleotide sequence ID" value="NZ_BAAAYS010000004.1"/>
</dbReference>
<organism evidence="7 8">
    <name type="scientific">Klugiella xanthotipulae</name>
    <dbReference type="NCBI Taxonomy" id="244735"/>
    <lineage>
        <taxon>Bacteria</taxon>
        <taxon>Bacillati</taxon>
        <taxon>Actinomycetota</taxon>
        <taxon>Actinomycetes</taxon>
        <taxon>Micrococcales</taxon>
        <taxon>Microbacteriaceae</taxon>
        <taxon>Klugiella</taxon>
    </lineage>
</organism>
<dbReference type="EMBL" id="VFPN01000003">
    <property type="protein sequence ID" value="TQM61300.1"/>
    <property type="molecule type" value="Genomic_DNA"/>
</dbReference>
<keyword evidence="8" id="KW-1185">Reference proteome</keyword>
<sequence length="210" mass="22566">MSPTPEADPEATTQVRRGRPRVSSRDVLEDAACELFIEKGYAGTTIDHITQRAGVSRGTFFNYFTAKGDVFWVHVDDSLAHLSAHLAATSPEAPVMHAISEALTAVAQDFGPRKVPWILTQYPIIGSVHELQASALTRLISYTEILRAFAATRLGPAADDLTPRLMAYSAISALVAAAQTWATAGSSRGSLVPYVESAMASFIRGFNGEN</sequence>
<proteinExistence type="predicted"/>
<evidence type="ECO:0000256" key="4">
    <source>
        <dbReference type="PROSITE-ProRule" id="PRU00335"/>
    </source>
</evidence>
<reference evidence="7 8" key="1">
    <citation type="submission" date="2019-06" db="EMBL/GenBank/DDBJ databases">
        <title>Sequencing the genomes of 1000 actinobacteria strains.</title>
        <authorList>
            <person name="Klenk H.-P."/>
        </authorList>
    </citation>
    <scope>NUCLEOTIDE SEQUENCE [LARGE SCALE GENOMIC DNA]</scope>
    <source>
        <strain evidence="7 8">DSM 18031</strain>
    </source>
</reference>
<dbReference type="Proteomes" id="UP000318331">
    <property type="component" value="Unassembled WGS sequence"/>
</dbReference>
<keyword evidence="3" id="KW-0804">Transcription</keyword>
<dbReference type="InterPro" id="IPR050109">
    <property type="entry name" value="HTH-type_TetR-like_transc_reg"/>
</dbReference>
<keyword evidence="1" id="KW-0805">Transcription regulation</keyword>
<dbReference type="PROSITE" id="PS01081">
    <property type="entry name" value="HTH_TETR_1"/>
    <property type="match status" value="1"/>
</dbReference>
<dbReference type="AlphaFoldDB" id="A0A543HSK1"/>
<dbReference type="InterPro" id="IPR023772">
    <property type="entry name" value="DNA-bd_HTH_TetR-type_CS"/>
</dbReference>
<evidence type="ECO:0000256" key="3">
    <source>
        <dbReference type="ARBA" id="ARBA00023163"/>
    </source>
</evidence>
<evidence type="ECO:0000256" key="2">
    <source>
        <dbReference type="ARBA" id="ARBA00023125"/>
    </source>
</evidence>
<protein>
    <submittedName>
        <fullName evidence="7">TetR family transcriptional regulator</fullName>
    </submittedName>
</protein>
<dbReference type="InterPro" id="IPR001647">
    <property type="entry name" value="HTH_TetR"/>
</dbReference>
<gene>
    <name evidence="7" type="ORF">FB466_2248</name>
</gene>
<feature type="region of interest" description="Disordered" evidence="5">
    <location>
        <begin position="1"/>
        <end position="23"/>
    </location>
</feature>
<accession>A0A543HSK1</accession>